<evidence type="ECO:0000256" key="3">
    <source>
        <dbReference type="HAMAP-Rule" id="MF_01805"/>
    </source>
</evidence>
<organism evidence="4 5">
    <name type="scientific">Staphylococcus aureus subsp. aureus ST228</name>
    <dbReference type="NCBI Taxonomy" id="1074919"/>
    <lineage>
        <taxon>Bacteria</taxon>
        <taxon>Bacillati</taxon>
        <taxon>Bacillota</taxon>
        <taxon>Bacilli</taxon>
        <taxon>Bacillales</taxon>
        <taxon>Staphylococcaceae</taxon>
        <taxon>Staphylococcus</taxon>
    </lineage>
</organism>
<dbReference type="GO" id="GO:0006260">
    <property type="term" value="P:DNA replication"/>
    <property type="evidence" value="ECO:0007669"/>
    <property type="project" value="UniProtKB-UniRule"/>
</dbReference>
<accession>A0A7U7IFF6</accession>
<name>A0A7U7IFF6_STAAU</name>
<dbReference type="InterPro" id="IPR023093">
    <property type="entry name" value="ScpA-like_C"/>
</dbReference>
<dbReference type="Proteomes" id="UP000032744">
    <property type="component" value="Chromosome"/>
</dbReference>
<dbReference type="GO" id="GO:0007059">
    <property type="term" value="P:chromosome segregation"/>
    <property type="evidence" value="ECO:0007669"/>
    <property type="project" value="UniProtKB-UniRule"/>
</dbReference>
<comment type="function">
    <text evidence="3">Participates in chromosomal partition during cell division. May act via the formation of a condensin-like complex containing Smc and ScpB that pull DNA away from mid-cell into both cell halves.</text>
</comment>
<dbReference type="KEGG" id="saux:SAI6T6_1010830"/>
<keyword evidence="3" id="KW-0963">Cytoplasm</keyword>
<comment type="similarity">
    <text evidence="3">Belongs to the ScpA family.</text>
</comment>
<dbReference type="PANTHER" id="PTHR33969:SF2">
    <property type="entry name" value="SEGREGATION AND CONDENSATION PROTEIN A"/>
    <property type="match status" value="1"/>
</dbReference>
<evidence type="ECO:0000256" key="2">
    <source>
        <dbReference type="ARBA" id="ARBA00044777"/>
    </source>
</evidence>
<comment type="subcellular location">
    <subcellularLocation>
        <location evidence="3">Cytoplasm</location>
    </subcellularLocation>
    <text evidence="3">Associated with two foci at the outer edges of the nucleoid region in young cells, and at four foci within both cell halves in older cells.</text>
</comment>
<protein>
    <recommendedName>
        <fullName evidence="2 3">Segregation and condensation protein A</fullName>
    </recommendedName>
</protein>
<dbReference type="KEGG" id="sauv:SAI7S6_1010870"/>
<evidence type="ECO:0000313" key="4">
    <source>
        <dbReference type="EMBL" id="CCJ22833.1"/>
    </source>
</evidence>
<dbReference type="Gene3D" id="6.10.250.2410">
    <property type="match status" value="1"/>
</dbReference>
<dbReference type="KEGG" id="sauq:SAI4T8_1010860"/>
<reference evidence="4 5" key="1">
    <citation type="journal article" date="2012" name="PLoS ONE">
        <title>Short term evolution of a highly transmissible methicillin-resistant Staphylococcus aureus clone (ST228) in a tertiary care hospital.</title>
        <authorList>
            <person name="Vogel V."/>
            <person name="Falquet L."/>
            <person name="Calderon-Copete S.P."/>
            <person name="Basset P."/>
            <person name="Blanc D.S."/>
        </authorList>
    </citation>
    <scope>NUCLEOTIDE SEQUENCE [LARGE SCALE GENOMIC DNA]</scope>
    <source>
        <strain evidence="5">ST228/18412</strain>
    </source>
</reference>
<dbReference type="HAMAP" id="MF_01805">
    <property type="entry name" value="ScpA"/>
    <property type="match status" value="1"/>
</dbReference>
<dbReference type="Pfam" id="PF02616">
    <property type="entry name" value="SMC_ScpA"/>
    <property type="match status" value="1"/>
</dbReference>
<evidence type="ECO:0000256" key="1">
    <source>
        <dbReference type="ARBA" id="ARBA00022829"/>
    </source>
</evidence>
<keyword evidence="3" id="KW-0131">Cell cycle</keyword>
<dbReference type="KEGG" id="sauj:SAI2T2_1010870"/>
<gene>
    <name evidence="3" type="primary">scpA</name>
    <name evidence="4" type="ORF">SAI7S6_1010870</name>
</gene>
<dbReference type="EMBL" id="HE579071">
    <property type="protein sequence ID" value="CCJ22833.1"/>
    <property type="molecule type" value="Genomic_DNA"/>
</dbReference>
<dbReference type="GO" id="GO:0051301">
    <property type="term" value="P:cell division"/>
    <property type="evidence" value="ECO:0007669"/>
    <property type="project" value="UniProtKB-KW"/>
</dbReference>
<comment type="subunit">
    <text evidence="3">Component of a cohesin-like complex composed of ScpA, ScpB and the Smc homodimer, in which ScpA and ScpB bind to the head domain of Smc. The presence of the three proteins is required for the association of the complex with DNA.</text>
</comment>
<dbReference type="AlphaFoldDB" id="A0A7U7IFF6"/>
<keyword evidence="3" id="KW-0132">Cell division</keyword>
<evidence type="ECO:0000313" key="5">
    <source>
        <dbReference type="Proteomes" id="UP000032744"/>
    </source>
</evidence>
<sequence length="273" mass="32267">MLSPQFKSKLFSCYNILENYAHMTQYEVDIMYEVKLDAFNGPLDLLLHLIQKFEIDIYDIPMQALTEQYMQYVHAMKQLEINIASEYLVLASELLMIKSKMLLPQSTSDMDVDDDPREDLVGRLIEYQNYKEYTAILNDMKEERDFYFTKRPTDLSHLETDESWDPNHTIDLTELIVAYQRVKNRVELNTPKSVEIRKETFTIQQATEQVTSRLKDKDHFNFFSLFTFSEPIEQVVTHFLAILEMSKAGIINIEQQRNFEDINIIRGVNYHFG</sequence>
<proteinExistence type="inferred from homology"/>
<dbReference type="KEGG" id="saut:SAI1T1_2010850"/>
<dbReference type="KEGG" id="sauk:SAI3T3_1010850"/>
<dbReference type="Gene3D" id="1.10.10.580">
    <property type="entry name" value="Structural maintenance of chromosome 1. Chain E"/>
    <property type="match status" value="1"/>
</dbReference>
<dbReference type="KEGG" id="sauw:SAI5S5_1010820"/>
<dbReference type="KEGG" id="sauy:SAI8T7_1010860"/>
<dbReference type="GO" id="GO:0005737">
    <property type="term" value="C:cytoplasm"/>
    <property type="evidence" value="ECO:0007669"/>
    <property type="project" value="UniProtKB-SubCell"/>
</dbReference>
<dbReference type="InterPro" id="IPR003768">
    <property type="entry name" value="ScpA"/>
</dbReference>
<dbReference type="PANTHER" id="PTHR33969">
    <property type="entry name" value="SEGREGATION AND CONDENSATION PROTEIN A"/>
    <property type="match status" value="1"/>
</dbReference>
<keyword evidence="1 3" id="KW-0159">Chromosome partition</keyword>